<dbReference type="GO" id="GO:0098717">
    <property type="term" value="P:pantothenate import across plasma membrane"/>
    <property type="evidence" value="ECO:0007669"/>
    <property type="project" value="TreeGrafter"/>
</dbReference>
<evidence type="ECO:0000256" key="2">
    <source>
        <dbReference type="ARBA" id="ARBA00022448"/>
    </source>
</evidence>
<keyword evidence="2" id="KW-0813">Transport</keyword>
<gene>
    <name evidence="7" type="ORF">QTJ16_006076</name>
</gene>
<comment type="caution">
    <text evidence="7">The sequence shown here is derived from an EMBL/GenBank/DDBJ whole genome shotgun (WGS) entry which is preliminary data.</text>
</comment>
<dbReference type="GO" id="GO:0005886">
    <property type="term" value="C:plasma membrane"/>
    <property type="evidence" value="ECO:0007669"/>
    <property type="project" value="TreeGrafter"/>
</dbReference>
<evidence type="ECO:0000256" key="3">
    <source>
        <dbReference type="ARBA" id="ARBA00022692"/>
    </source>
</evidence>
<dbReference type="Gene3D" id="1.20.1250.20">
    <property type="entry name" value="MFS general substrate transporter like domains"/>
    <property type="match status" value="1"/>
</dbReference>
<evidence type="ECO:0000256" key="6">
    <source>
        <dbReference type="SAM" id="Phobius"/>
    </source>
</evidence>
<sequence>MPGAAILTILPPKYVFVAANVTWSLLTLITFKMNHVWQLVMLNVCGGGFSAIAYVGANFIYGSWYQKKELGKGAAVFVRFGHLGSMAGWIVIPGLPHHRVACFLTEEEKEHAVVRLESPKKETWDRTVFKLYSFAIQIESNKVFPLWMKSRRYSVIQQKNYDSPVNAFAIVGTVIYSVISDKIEPRWHCSIAISLTFILRSAILIASPRGDAGYFFAFYILGTTYAPQALWYSWMANVTSQDVQLRAITTGLMKSFDFAFVNRWPLLFYPVTNAPNYRKGYIASIVTGSLILLLVLVIAYLEKRGVANRTVGRNFVNEEDEASNSDTGVVEQNVPHKL</sequence>
<dbReference type="PANTHER" id="PTHR43791">
    <property type="entry name" value="PERMEASE-RELATED"/>
    <property type="match status" value="1"/>
</dbReference>
<dbReference type="GO" id="GO:0015233">
    <property type="term" value="F:pantothenate transmembrane transporter activity"/>
    <property type="evidence" value="ECO:0007669"/>
    <property type="project" value="TreeGrafter"/>
</dbReference>
<evidence type="ECO:0000256" key="4">
    <source>
        <dbReference type="ARBA" id="ARBA00022989"/>
    </source>
</evidence>
<dbReference type="Proteomes" id="UP001285354">
    <property type="component" value="Unassembled WGS sequence"/>
</dbReference>
<feature type="transmembrane region" description="Helical" evidence="6">
    <location>
        <begin position="281"/>
        <end position="301"/>
    </location>
</feature>
<protein>
    <submittedName>
        <fullName evidence="7">Uncharacterized protein</fullName>
    </submittedName>
</protein>
<keyword evidence="5 6" id="KW-0472">Membrane</keyword>
<feature type="transmembrane region" description="Helical" evidence="6">
    <location>
        <begin position="37"/>
        <end position="61"/>
    </location>
</feature>
<evidence type="ECO:0000256" key="5">
    <source>
        <dbReference type="ARBA" id="ARBA00023136"/>
    </source>
</evidence>
<proteinExistence type="predicted"/>
<keyword evidence="8" id="KW-1185">Reference proteome</keyword>
<dbReference type="PANTHER" id="PTHR43791:SF4">
    <property type="entry name" value="PANTOTHENATE TRANSPORTER FEN2"/>
    <property type="match status" value="1"/>
</dbReference>
<evidence type="ECO:0000256" key="1">
    <source>
        <dbReference type="ARBA" id="ARBA00004141"/>
    </source>
</evidence>
<accession>A0AAD9SXE6</accession>
<dbReference type="AlphaFoldDB" id="A0AAD9SXE6"/>
<keyword evidence="4 6" id="KW-1133">Transmembrane helix</keyword>
<feature type="transmembrane region" description="Helical" evidence="6">
    <location>
        <begin position="213"/>
        <end position="234"/>
    </location>
</feature>
<dbReference type="SUPFAM" id="SSF103473">
    <property type="entry name" value="MFS general substrate transporter"/>
    <property type="match status" value="1"/>
</dbReference>
<evidence type="ECO:0000313" key="7">
    <source>
        <dbReference type="EMBL" id="KAK2624883.1"/>
    </source>
</evidence>
<keyword evidence="3 6" id="KW-0812">Transmembrane</keyword>
<evidence type="ECO:0000313" key="8">
    <source>
        <dbReference type="Proteomes" id="UP001285354"/>
    </source>
</evidence>
<dbReference type="InterPro" id="IPR036259">
    <property type="entry name" value="MFS_trans_sf"/>
</dbReference>
<name>A0AAD9SXE6_9HELO</name>
<reference evidence="7" key="1">
    <citation type="submission" date="2023-06" db="EMBL/GenBank/DDBJ databases">
        <title>Draft genome of Marssonina rosae.</title>
        <authorList>
            <person name="Cheng Q."/>
        </authorList>
    </citation>
    <scope>NUCLEOTIDE SEQUENCE</scope>
    <source>
        <strain evidence="7">R4</strain>
    </source>
</reference>
<feature type="transmembrane region" description="Helical" evidence="6">
    <location>
        <begin position="12"/>
        <end position="31"/>
    </location>
</feature>
<comment type="subcellular location">
    <subcellularLocation>
        <location evidence="1">Membrane</location>
        <topology evidence="1">Multi-pass membrane protein</topology>
    </subcellularLocation>
</comment>
<organism evidence="7 8">
    <name type="scientific">Diplocarpon rosae</name>
    <dbReference type="NCBI Taxonomy" id="946125"/>
    <lineage>
        <taxon>Eukaryota</taxon>
        <taxon>Fungi</taxon>
        <taxon>Dikarya</taxon>
        <taxon>Ascomycota</taxon>
        <taxon>Pezizomycotina</taxon>
        <taxon>Leotiomycetes</taxon>
        <taxon>Helotiales</taxon>
        <taxon>Drepanopezizaceae</taxon>
        <taxon>Diplocarpon</taxon>
    </lineage>
</organism>
<dbReference type="EMBL" id="JAUBYV010000009">
    <property type="protein sequence ID" value="KAK2624883.1"/>
    <property type="molecule type" value="Genomic_DNA"/>
</dbReference>